<keyword evidence="5" id="KW-0418">Kinase</keyword>
<dbReference type="Pfam" id="PF02518">
    <property type="entry name" value="HATPase_c"/>
    <property type="match status" value="1"/>
</dbReference>
<dbReference type="SUPFAM" id="SSF55874">
    <property type="entry name" value="ATPase domain of HSP90 chaperone/DNA topoisomerase II/histidine kinase"/>
    <property type="match status" value="1"/>
</dbReference>
<dbReference type="SUPFAM" id="SSF47384">
    <property type="entry name" value="Homodimeric domain of signal transducing histidine kinase"/>
    <property type="match status" value="1"/>
</dbReference>
<dbReference type="PROSITE" id="PS50109">
    <property type="entry name" value="HIS_KIN"/>
    <property type="match status" value="1"/>
</dbReference>
<dbReference type="SMART" id="SM00388">
    <property type="entry name" value="HisKA"/>
    <property type="match status" value="1"/>
</dbReference>
<dbReference type="InterPro" id="IPR005467">
    <property type="entry name" value="His_kinase_dom"/>
</dbReference>
<keyword evidence="9" id="KW-1185">Reference proteome</keyword>
<dbReference type="InterPro" id="IPR004358">
    <property type="entry name" value="Sig_transdc_His_kin-like_C"/>
</dbReference>
<dbReference type="OrthoDB" id="449274at2759"/>
<accession>A0A8J8NUW4</accession>
<evidence type="ECO:0000313" key="8">
    <source>
        <dbReference type="EMBL" id="TNV82447.1"/>
    </source>
</evidence>
<evidence type="ECO:0000256" key="1">
    <source>
        <dbReference type="ARBA" id="ARBA00000085"/>
    </source>
</evidence>
<organism evidence="8 9">
    <name type="scientific">Halteria grandinella</name>
    <dbReference type="NCBI Taxonomy" id="5974"/>
    <lineage>
        <taxon>Eukaryota</taxon>
        <taxon>Sar</taxon>
        <taxon>Alveolata</taxon>
        <taxon>Ciliophora</taxon>
        <taxon>Intramacronucleata</taxon>
        <taxon>Spirotrichea</taxon>
        <taxon>Stichotrichia</taxon>
        <taxon>Sporadotrichida</taxon>
        <taxon>Halteriidae</taxon>
        <taxon>Halteria</taxon>
    </lineage>
</organism>
<dbReference type="FunFam" id="3.30.565.10:FF:000010">
    <property type="entry name" value="Sensor histidine kinase RcsC"/>
    <property type="match status" value="1"/>
</dbReference>
<dbReference type="InterPro" id="IPR003661">
    <property type="entry name" value="HisK_dim/P_dom"/>
</dbReference>
<reference evidence="8" key="1">
    <citation type="submission" date="2019-06" db="EMBL/GenBank/DDBJ databases">
        <authorList>
            <person name="Zheng W."/>
        </authorList>
    </citation>
    <scope>NUCLEOTIDE SEQUENCE</scope>
    <source>
        <strain evidence="8">QDHG01</strain>
    </source>
</reference>
<dbReference type="GO" id="GO:0009927">
    <property type="term" value="F:histidine phosphotransfer kinase activity"/>
    <property type="evidence" value="ECO:0007669"/>
    <property type="project" value="TreeGrafter"/>
</dbReference>
<dbReference type="PANTHER" id="PTHR43047:SF72">
    <property type="entry name" value="OSMOSENSING HISTIDINE PROTEIN KINASE SLN1"/>
    <property type="match status" value="1"/>
</dbReference>
<keyword evidence="4" id="KW-0808">Transferase</keyword>
<dbReference type="AlphaFoldDB" id="A0A8J8NUW4"/>
<dbReference type="GO" id="GO:0000155">
    <property type="term" value="F:phosphorelay sensor kinase activity"/>
    <property type="evidence" value="ECO:0007669"/>
    <property type="project" value="InterPro"/>
</dbReference>
<dbReference type="InterPro" id="IPR036097">
    <property type="entry name" value="HisK_dim/P_sf"/>
</dbReference>
<evidence type="ECO:0000256" key="5">
    <source>
        <dbReference type="ARBA" id="ARBA00022777"/>
    </source>
</evidence>
<dbReference type="EMBL" id="RRYP01004944">
    <property type="protein sequence ID" value="TNV82447.1"/>
    <property type="molecule type" value="Genomic_DNA"/>
</dbReference>
<dbReference type="Pfam" id="PF00512">
    <property type="entry name" value="HisKA"/>
    <property type="match status" value="1"/>
</dbReference>
<dbReference type="CDD" id="cd00082">
    <property type="entry name" value="HisKA"/>
    <property type="match status" value="1"/>
</dbReference>
<feature type="region of interest" description="Disordered" evidence="6">
    <location>
        <begin position="414"/>
        <end position="437"/>
    </location>
</feature>
<feature type="domain" description="Histidine kinase" evidence="7">
    <location>
        <begin position="179"/>
        <end position="402"/>
    </location>
</feature>
<dbReference type="Proteomes" id="UP000785679">
    <property type="component" value="Unassembled WGS sequence"/>
</dbReference>
<gene>
    <name evidence="8" type="ORF">FGO68_gene11116</name>
</gene>
<evidence type="ECO:0000256" key="3">
    <source>
        <dbReference type="ARBA" id="ARBA00022553"/>
    </source>
</evidence>
<evidence type="ECO:0000256" key="2">
    <source>
        <dbReference type="ARBA" id="ARBA00012438"/>
    </source>
</evidence>
<dbReference type="PANTHER" id="PTHR43047">
    <property type="entry name" value="TWO-COMPONENT HISTIDINE PROTEIN KINASE"/>
    <property type="match status" value="1"/>
</dbReference>
<evidence type="ECO:0000256" key="6">
    <source>
        <dbReference type="SAM" id="MobiDB-lite"/>
    </source>
</evidence>
<sequence length="496" mass="56481">MIFQEKSGGIYEKYLQYIRDHSKQLNDLFRSTLELIPNGVMLCEVQSRKIRFANQEMHRILEGQQINQSLKGLKEQVAKFSQFEEYQPQRVNPRSQNKSHSLVNDGVNLLEFIQNACEQLKIKETESIFKRKIDAKMHLQVKCQFTSNKDQLLVVCTDITGMKEIEKQEKKMRATFFSSVAHELRTPLNSIIPIVTLITQILSQSNKMTDRVQKLLKIVKNSSLHLQSVIEDALDISRLENNKFQIFKEMFDIRQIVDEVGEIMKFQIEQKGLSQIIQIDTNVPQKVYSDCKRFKQVLFNLIGNAIKFTYEGHVNVILTFNSTTNKLTCHVEDTGLGIQQSDQLQLFKFFGTIAQTKDLNRGGMGLGLTISKMILQVMGGEISVNSQLGVCSTFTFSIPLDELDEPQHIAPAQPASGLVPNFLSSDSEPEDSSLDNYSSQITTNAQGEENFVVTESSPDYQFYKRVPTSISLTMAKISTRQPEHRANQSRLFVASQ</sequence>
<dbReference type="EC" id="2.7.13.3" evidence="2"/>
<evidence type="ECO:0000259" key="7">
    <source>
        <dbReference type="PROSITE" id="PS50109"/>
    </source>
</evidence>
<keyword evidence="3" id="KW-0597">Phosphoprotein</keyword>
<dbReference type="Gene3D" id="3.30.565.10">
    <property type="entry name" value="Histidine kinase-like ATPase, C-terminal domain"/>
    <property type="match status" value="1"/>
</dbReference>
<dbReference type="InterPro" id="IPR036890">
    <property type="entry name" value="HATPase_C_sf"/>
</dbReference>
<dbReference type="Gene3D" id="3.30.450.20">
    <property type="entry name" value="PAS domain"/>
    <property type="match status" value="1"/>
</dbReference>
<dbReference type="InterPro" id="IPR003594">
    <property type="entry name" value="HATPase_dom"/>
</dbReference>
<dbReference type="GO" id="GO:0005886">
    <property type="term" value="C:plasma membrane"/>
    <property type="evidence" value="ECO:0007669"/>
    <property type="project" value="TreeGrafter"/>
</dbReference>
<protein>
    <recommendedName>
        <fullName evidence="2">histidine kinase</fullName>
        <ecNumber evidence="2">2.7.13.3</ecNumber>
    </recommendedName>
</protein>
<name>A0A8J8NUW4_HALGN</name>
<comment type="caution">
    <text evidence="8">The sequence shown here is derived from an EMBL/GenBank/DDBJ whole genome shotgun (WGS) entry which is preliminary data.</text>
</comment>
<dbReference type="Gene3D" id="1.10.287.130">
    <property type="match status" value="1"/>
</dbReference>
<dbReference type="SMART" id="SM00387">
    <property type="entry name" value="HATPase_c"/>
    <property type="match status" value="1"/>
</dbReference>
<proteinExistence type="predicted"/>
<evidence type="ECO:0000256" key="4">
    <source>
        <dbReference type="ARBA" id="ARBA00022679"/>
    </source>
</evidence>
<comment type="catalytic activity">
    <reaction evidence="1">
        <text>ATP + protein L-histidine = ADP + protein N-phospho-L-histidine.</text>
        <dbReference type="EC" id="2.7.13.3"/>
    </reaction>
</comment>
<dbReference type="PRINTS" id="PR00344">
    <property type="entry name" value="BCTRLSENSOR"/>
</dbReference>
<evidence type="ECO:0000313" key="9">
    <source>
        <dbReference type="Proteomes" id="UP000785679"/>
    </source>
</evidence>